<feature type="compositionally biased region" description="Basic and acidic residues" evidence="2">
    <location>
        <begin position="1"/>
        <end position="13"/>
    </location>
</feature>
<evidence type="ECO:0000256" key="2">
    <source>
        <dbReference type="SAM" id="MobiDB-lite"/>
    </source>
</evidence>
<gene>
    <name evidence="3" type="ORF">LTR91_006246</name>
</gene>
<accession>A0AAN6QX21</accession>
<feature type="region of interest" description="Disordered" evidence="2">
    <location>
        <begin position="1"/>
        <end position="63"/>
    </location>
</feature>
<name>A0AAN6QX21_9PEZI</name>
<feature type="coiled-coil region" evidence="1">
    <location>
        <begin position="64"/>
        <end position="91"/>
    </location>
</feature>
<evidence type="ECO:0000313" key="4">
    <source>
        <dbReference type="Proteomes" id="UP001175353"/>
    </source>
</evidence>
<proteinExistence type="predicted"/>
<keyword evidence="1" id="KW-0175">Coiled coil</keyword>
<protein>
    <submittedName>
        <fullName evidence="3">Uncharacterized protein</fullName>
    </submittedName>
</protein>
<evidence type="ECO:0000256" key="1">
    <source>
        <dbReference type="SAM" id="Coils"/>
    </source>
</evidence>
<dbReference type="Proteomes" id="UP001175353">
    <property type="component" value="Unassembled WGS sequence"/>
</dbReference>
<dbReference type="AlphaFoldDB" id="A0AAN6QX21"/>
<keyword evidence="4" id="KW-1185">Reference proteome</keyword>
<sequence>MRDEHNFDSRVDLHLPSLSAYKDSRPETPVSSNEGINRPPKQKDSQRTKGTMENIRSSERSSIKQQLHKFLESAERQMVAAEDLEAKLVQVFLQKLKEREDKCKPTVRKNFPEQYNAEGDKSWLRKVFRAVLPVDRMSAAGRRTNEDMDVEEPTPPNITKMDQMQPDAAQPIERRQPKTGKKPTSVTMKYLNETAPIGDTIAVQQRRANPAKDQEQLRPRARVHHDERANDGEESEDGEAEPSTSAVKRPESFVVCDRSLAIRNGCAEALSSDTKTKDAGEDSEVSGISHSVRGSAPRVVRSWQMVEGKMAVYPPFADAESQSITAESARSESMAGVPKVAVAVRPHVSVTERSWQWIDGKTTVWPPSDGESHGGNLTRGMKRKVAVEEEGAGKGKKVGLWRTPSPSLRLLGTQGSDFIIGSKTLQVCV</sequence>
<dbReference type="EMBL" id="JAUJLE010000042">
    <property type="protein sequence ID" value="KAK0998597.1"/>
    <property type="molecule type" value="Genomic_DNA"/>
</dbReference>
<feature type="compositionally biased region" description="Basic and acidic residues" evidence="2">
    <location>
        <begin position="210"/>
        <end position="231"/>
    </location>
</feature>
<comment type="caution">
    <text evidence="3">The sequence shown here is derived from an EMBL/GenBank/DDBJ whole genome shotgun (WGS) entry which is preliminary data.</text>
</comment>
<evidence type="ECO:0000313" key="3">
    <source>
        <dbReference type="EMBL" id="KAK0998597.1"/>
    </source>
</evidence>
<reference evidence="3" key="1">
    <citation type="submission" date="2023-06" db="EMBL/GenBank/DDBJ databases">
        <title>Black Yeasts Isolated from many extreme environments.</title>
        <authorList>
            <person name="Coleine C."/>
            <person name="Stajich J.E."/>
            <person name="Selbmann L."/>
        </authorList>
    </citation>
    <scope>NUCLEOTIDE SEQUENCE</scope>
    <source>
        <strain evidence="3">CCFEE 5200</strain>
    </source>
</reference>
<organism evidence="3 4">
    <name type="scientific">Friedmanniomyces endolithicus</name>
    <dbReference type="NCBI Taxonomy" id="329885"/>
    <lineage>
        <taxon>Eukaryota</taxon>
        <taxon>Fungi</taxon>
        <taxon>Dikarya</taxon>
        <taxon>Ascomycota</taxon>
        <taxon>Pezizomycotina</taxon>
        <taxon>Dothideomycetes</taxon>
        <taxon>Dothideomycetidae</taxon>
        <taxon>Mycosphaerellales</taxon>
        <taxon>Teratosphaeriaceae</taxon>
        <taxon>Friedmanniomyces</taxon>
    </lineage>
</organism>
<feature type="region of interest" description="Disordered" evidence="2">
    <location>
        <begin position="143"/>
        <end position="249"/>
    </location>
</feature>